<feature type="compositionally biased region" description="Low complexity" evidence="1">
    <location>
        <begin position="1"/>
        <end position="13"/>
    </location>
</feature>
<proteinExistence type="predicted"/>
<organism evidence="2 3">
    <name type="scientific">Skeletonema marinoi</name>
    <dbReference type="NCBI Taxonomy" id="267567"/>
    <lineage>
        <taxon>Eukaryota</taxon>
        <taxon>Sar</taxon>
        <taxon>Stramenopiles</taxon>
        <taxon>Ochrophyta</taxon>
        <taxon>Bacillariophyta</taxon>
        <taxon>Coscinodiscophyceae</taxon>
        <taxon>Thalassiosirophycidae</taxon>
        <taxon>Thalassiosirales</taxon>
        <taxon>Skeletonemataceae</taxon>
        <taxon>Skeletonema</taxon>
        <taxon>Skeletonema marinoi-dohrnii complex</taxon>
    </lineage>
</organism>
<accession>A0AAD8Y4L0</accession>
<dbReference type="EMBL" id="JATAAI010000018">
    <property type="protein sequence ID" value="KAK1739463.1"/>
    <property type="molecule type" value="Genomic_DNA"/>
</dbReference>
<name>A0AAD8Y4L0_9STRA</name>
<feature type="region of interest" description="Disordered" evidence="1">
    <location>
        <begin position="1"/>
        <end position="38"/>
    </location>
</feature>
<sequence length="116" mass="12614">MSPSSSSSSSSSSILLTPVRKESTINLTPPPPPSPTTKLVQFPSLPNLVDLHDEDYSDSNGRPIGFFLMAPAGAAATHTPTRRLDSRKRATVSPPSSPRRNLYPRPLKKMKIFSLE</sequence>
<keyword evidence="3" id="KW-1185">Reference proteome</keyword>
<protein>
    <submittedName>
        <fullName evidence="2">Uncharacterized protein</fullName>
    </submittedName>
</protein>
<dbReference type="AlphaFoldDB" id="A0AAD8Y4L0"/>
<evidence type="ECO:0000313" key="2">
    <source>
        <dbReference type="EMBL" id="KAK1739463.1"/>
    </source>
</evidence>
<reference evidence="2" key="1">
    <citation type="submission" date="2023-06" db="EMBL/GenBank/DDBJ databases">
        <title>Survivors Of The Sea: Transcriptome response of Skeletonema marinoi to long-term dormancy.</title>
        <authorList>
            <person name="Pinder M.I.M."/>
            <person name="Kourtchenko O."/>
            <person name="Robertson E.K."/>
            <person name="Larsson T."/>
            <person name="Maumus F."/>
            <person name="Osuna-Cruz C.M."/>
            <person name="Vancaester E."/>
            <person name="Stenow R."/>
            <person name="Vandepoele K."/>
            <person name="Ploug H."/>
            <person name="Bruchert V."/>
            <person name="Godhe A."/>
            <person name="Topel M."/>
        </authorList>
    </citation>
    <scope>NUCLEOTIDE SEQUENCE</scope>
    <source>
        <strain evidence="2">R05AC</strain>
    </source>
</reference>
<gene>
    <name evidence="2" type="ORF">QTG54_010006</name>
</gene>
<evidence type="ECO:0000256" key="1">
    <source>
        <dbReference type="SAM" id="MobiDB-lite"/>
    </source>
</evidence>
<evidence type="ECO:0000313" key="3">
    <source>
        <dbReference type="Proteomes" id="UP001224775"/>
    </source>
</evidence>
<feature type="region of interest" description="Disordered" evidence="1">
    <location>
        <begin position="75"/>
        <end position="106"/>
    </location>
</feature>
<dbReference type="Proteomes" id="UP001224775">
    <property type="component" value="Unassembled WGS sequence"/>
</dbReference>
<comment type="caution">
    <text evidence="2">The sequence shown here is derived from an EMBL/GenBank/DDBJ whole genome shotgun (WGS) entry which is preliminary data.</text>
</comment>